<dbReference type="AlphaFoldDB" id="A0A7H2BK52"/>
<keyword evidence="4" id="KW-1185">Reference proteome</keyword>
<name>A0A7H2BK52_9MICC</name>
<proteinExistence type="predicted"/>
<keyword evidence="2" id="KW-0812">Transmembrane</keyword>
<protein>
    <submittedName>
        <fullName evidence="3">Uncharacterized protein</fullName>
    </submittedName>
</protein>
<feature type="compositionally biased region" description="Basic and acidic residues" evidence="1">
    <location>
        <begin position="92"/>
        <end position="122"/>
    </location>
</feature>
<reference evidence="3 4" key="1">
    <citation type="submission" date="2020-09" db="EMBL/GenBank/DDBJ databases">
        <title>Investigation of environmental microbe.</title>
        <authorList>
            <person name="Ou Y."/>
            <person name="Kang Q."/>
        </authorList>
    </citation>
    <scope>NUCLEOTIDE SEQUENCE [LARGE SCALE GENOMIC DNA]</scope>
    <source>
        <strain evidence="3 4">KJZ-9</strain>
    </source>
</reference>
<keyword evidence="2" id="KW-1133">Transmembrane helix</keyword>
<dbReference type="KEGG" id="rama:IDM48_00875"/>
<feature type="transmembrane region" description="Helical" evidence="2">
    <location>
        <begin position="45"/>
        <end position="69"/>
    </location>
</feature>
<feature type="region of interest" description="Disordered" evidence="1">
    <location>
        <begin position="72"/>
        <end position="122"/>
    </location>
</feature>
<dbReference type="Proteomes" id="UP000516421">
    <property type="component" value="Chromosome"/>
</dbReference>
<accession>A0A7H2BK52</accession>
<dbReference type="EMBL" id="CP061538">
    <property type="protein sequence ID" value="QNV40048.1"/>
    <property type="molecule type" value="Genomic_DNA"/>
</dbReference>
<feature type="transmembrane region" description="Helical" evidence="2">
    <location>
        <begin position="12"/>
        <end position="33"/>
    </location>
</feature>
<evidence type="ECO:0000313" key="4">
    <source>
        <dbReference type="Proteomes" id="UP000516421"/>
    </source>
</evidence>
<evidence type="ECO:0000256" key="1">
    <source>
        <dbReference type="SAM" id="MobiDB-lite"/>
    </source>
</evidence>
<evidence type="ECO:0000313" key="3">
    <source>
        <dbReference type="EMBL" id="QNV40048.1"/>
    </source>
</evidence>
<gene>
    <name evidence="3" type="ORF">IDM48_00875</name>
</gene>
<sequence>MAEKRPSGFKEQVTAPLIIAAVLAIITFLGTFITATGGTNNQPNVLLALTFAGGVFVVTLVVCATLILVEKPNNPELGQGTGINRSSSKLYAEAKARREAQARQQKTEDAANTGEKESRPKQ</sequence>
<evidence type="ECO:0000256" key="2">
    <source>
        <dbReference type="SAM" id="Phobius"/>
    </source>
</evidence>
<organism evidence="3 4">
    <name type="scientific">Rothia amarae</name>
    <dbReference type="NCBI Taxonomy" id="169480"/>
    <lineage>
        <taxon>Bacteria</taxon>
        <taxon>Bacillati</taxon>
        <taxon>Actinomycetota</taxon>
        <taxon>Actinomycetes</taxon>
        <taxon>Micrococcales</taxon>
        <taxon>Micrococcaceae</taxon>
        <taxon>Rothia</taxon>
    </lineage>
</organism>
<dbReference type="RefSeq" id="WP_190617635.1">
    <property type="nucleotide sequence ID" value="NZ_CP061538.1"/>
</dbReference>
<keyword evidence="2" id="KW-0472">Membrane</keyword>